<name>A0A6A5UEI4_9PLEO</name>
<feature type="transmembrane region" description="Helical" evidence="2">
    <location>
        <begin position="360"/>
        <end position="393"/>
    </location>
</feature>
<dbReference type="Proteomes" id="UP000800035">
    <property type="component" value="Unassembled WGS sequence"/>
</dbReference>
<evidence type="ECO:0000313" key="5">
    <source>
        <dbReference type="Proteomes" id="UP000800035"/>
    </source>
</evidence>
<proteinExistence type="predicted"/>
<organism evidence="4 5">
    <name type="scientific">Byssothecium circinans</name>
    <dbReference type="NCBI Taxonomy" id="147558"/>
    <lineage>
        <taxon>Eukaryota</taxon>
        <taxon>Fungi</taxon>
        <taxon>Dikarya</taxon>
        <taxon>Ascomycota</taxon>
        <taxon>Pezizomycotina</taxon>
        <taxon>Dothideomycetes</taxon>
        <taxon>Pleosporomycetidae</taxon>
        <taxon>Pleosporales</taxon>
        <taxon>Massarineae</taxon>
        <taxon>Massarinaceae</taxon>
        <taxon>Byssothecium</taxon>
    </lineage>
</organism>
<dbReference type="AlphaFoldDB" id="A0A6A5UEI4"/>
<feature type="region of interest" description="Disordered" evidence="1">
    <location>
        <begin position="20"/>
        <end position="49"/>
    </location>
</feature>
<protein>
    <submittedName>
        <fullName evidence="4">Uncharacterized protein</fullName>
    </submittedName>
</protein>
<keyword evidence="2" id="KW-0812">Transmembrane</keyword>
<dbReference type="EMBL" id="ML976978">
    <property type="protein sequence ID" value="KAF1963168.1"/>
    <property type="molecule type" value="Genomic_DNA"/>
</dbReference>
<evidence type="ECO:0000256" key="1">
    <source>
        <dbReference type="SAM" id="MobiDB-lite"/>
    </source>
</evidence>
<sequence length="523" mass="55968">MGSLPLLVLTLLTPLVAAKGGGRGGGGSSSGGGGGGGGSSGGSGKGAGGGATTLPYSTQECYTSSLGAVYMLGNETSRTCTKHPSGDNSDFCYWIWDDAHKNDSINYLTSLPPYTKDPSPNWALEIFDAYYNGTLTLTLTPPPSNATYNCPLLTSTTLPDAYLRLGPSSRGSLSRSAYGDKNPFYFQLGRSIFTETCPVTPNKVSVNFESSNDNTENAQVWSLAAPKKEGADTWKIEGSLSSTKASYNNYWNYIVNTTGAEATYPKRTCPTVFSLRTLLANTGAKMNGSVTAASADVGFSFLDPETKWTVSGAFSGKHWGKGARVVFDKEGIVTEGQAAEHVKPRKPAGRRSFMSRYGKYIFIAVGVVAGLGVCLVLWCCCGAVVACCCPCCSQKKREERRRKKAMQGYGKGMGGDVSPYQANDSQMAYKQPMETVRLLMPHDPRDSQNNYAVSPVVMQSYYIRGGMFLTEIAEAQMDLHGAQMKMGDAARRGDNEGLRIARAMVGHYTGIVEHYMGLRGAGI</sequence>
<feature type="chain" id="PRO_5025328704" evidence="3">
    <location>
        <begin position="19"/>
        <end position="523"/>
    </location>
</feature>
<accession>A0A6A5UEI4</accession>
<keyword evidence="3" id="KW-0732">Signal</keyword>
<reference evidence="4" key="1">
    <citation type="journal article" date="2020" name="Stud. Mycol.">
        <title>101 Dothideomycetes genomes: a test case for predicting lifestyles and emergence of pathogens.</title>
        <authorList>
            <person name="Haridas S."/>
            <person name="Albert R."/>
            <person name="Binder M."/>
            <person name="Bloem J."/>
            <person name="Labutti K."/>
            <person name="Salamov A."/>
            <person name="Andreopoulos B."/>
            <person name="Baker S."/>
            <person name="Barry K."/>
            <person name="Bills G."/>
            <person name="Bluhm B."/>
            <person name="Cannon C."/>
            <person name="Castanera R."/>
            <person name="Culley D."/>
            <person name="Daum C."/>
            <person name="Ezra D."/>
            <person name="Gonzalez J."/>
            <person name="Henrissat B."/>
            <person name="Kuo A."/>
            <person name="Liang C."/>
            <person name="Lipzen A."/>
            <person name="Lutzoni F."/>
            <person name="Magnuson J."/>
            <person name="Mondo S."/>
            <person name="Nolan M."/>
            <person name="Ohm R."/>
            <person name="Pangilinan J."/>
            <person name="Park H.-J."/>
            <person name="Ramirez L."/>
            <person name="Alfaro M."/>
            <person name="Sun H."/>
            <person name="Tritt A."/>
            <person name="Yoshinaga Y."/>
            <person name="Zwiers L.-H."/>
            <person name="Turgeon B."/>
            <person name="Goodwin S."/>
            <person name="Spatafora J."/>
            <person name="Crous P."/>
            <person name="Grigoriev I."/>
        </authorList>
    </citation>
    <scope>NUCLEOTIDE SEQUENCE</scope>
    <source>
        <strain evidence="4">CBS 675.92</strain>
    </source>
</reference>
<keyword evidence="2" id="KW-1133">Transmembrane helix</keyword>
<dbReference type="OrthoDB" id="3795823at2759"/>
<feature type="signal peptide" evidence="3">
    <location>
        <begin position="1"/>
        <end position="18"/>
    </location>
</feature>
<evidence type="ECO:0000256" key="2">
    <source>
        <dbReference type="SAM" id="Phobius"/>
    </source>
</evidence>
<gene>
    <name evidence="4" type="ORF">CC80DRAFT_531005</name>
</gene>
<keyword evidence="2" id="KW-0472">Membrane</keyword>
<evidence type="ECO:0000256" key="3">
    <source>
        <dbReference type="SAM" id="SignalP"/>
    </source>
</evidence>
<evidence type="ECO:0000313" key="4">
    <source>
        <dbReference type="EMBL" id="KAF1963168.1"/>
    </source>
</evidence>
<keyword evidence="5" id="KW-1185">Reference proteome</keyword>